<name>A0AAV5UTI3_9BILA</name>
<protein>
    <submittedName>
        <fullName evidence="2">Uncharacterized protein</fullName>
    </submittedName>
</protein>
<evidence type="ECO:0000313" key="2">
    <source>
        <dbReference type="EMBL" id="GMT10531.1"/>
    </source>
</evidence>
<reference evidence="2" key="1">
    <citation type="submission" date="2023-10" db="EMBL/GenBank/DDBJ databases">
        <title>Genome assembly of Pristionchus species.</title>
        <authorList>
            <person name="Yoshida K."/>
            <person name="Sommer R.J."/>
        </authorList>
    </citation>
    <scope>NUCLEOTIDE SEQUENCE</scope>
    <source>
        <strain evidence="2">RS5133</strain>
    </source>
</reference>
<dbReference type="EMBL" id="BTSY01000001">
    <property type="protein sequence ID" value="GMT10531.1"/>
    <property type="molecule type" value="Genomic_DNA"/>
</dbReference>
<organism evidence="2 3">
    <name type="scientific">Pristionchus fissidentatus</name>
    <dbReference type="NCBI Taxonomy" id="1538716"/>
    <lineage>
        <taxon>Eukaryota</taxon>
        <taxon>Metazoa</taxon>
        <taxon>Ecdysozoa</taxon>
        <taxon>Nematoda</taxon>
        <taxon>Chromadorea</taxon>
        <taxon>Rhabditida</taxon>
        <taxon>Rhabditina</taxon>
        <taxon>Diplogasteromorpha</taxon>
        <taxon>Diplogasteroidea</taxon>
        <taxon>Neodiplogasteridae</taxon>
        <taxon>Pristionchus</taxon>
    </lineage>
</organism>
<feature type="region of interest" description="Disordered" evidence="1">
    <location>
        <begin position="166"/>
        <end position="185"/>
    </location>
</feature>
<feature type="non-terminal residue" evidence="2">
    <location>
        <position position="1"/>
    </location>
</feature>
<evidence type="ECO:0000256" key="1">
    <source>
        <dbReference type="SAM" id="MobiDB-lite"/>
    </source>
</evidence>
<proteinExistence type="predicted"/>
<gene>
    <name evidence="2" type="ORF">PFISCL1PPCAC_1828</name>
</gene>
<comment type="caution">
    <text evidence="2">The sequence shown here is derived from an EMBL/GenBank/DDBJ whole genome shotgun (WGS) entry which is preliminary data.</text>
</comment>
<evidence type="ECO:0000313" key="3">
    <source>
        <dbReference type="Proteomes" id="UP001432322"/>
    </source>
</evidence>
<dbReference type="AlphaFoldDB" id="A0AAV5UTI3"/>
<keyword evidence="3" id="KW-1185">Reference proteome</keyword>
<sequence length="329" mass="36051">HQQLSLSYLLISPLHNLSSSLRLSRGLRGHSSLLHSHSNCLRCRLVHHECASHLIVHPHGSSMVVELSTVVRGREESHETTRGEELVTILHHLMSAGNQIDTERLAHGHHYILSEDIRGSTSVCLPSLDPRIGIRPEEIDAHRGIGRVLGTRHVPQLIKRVELGRETSVHRQDTTSSQGSQGHPVEGIVENLPEAGALVSPITLFIEAVDTVDGGTLVVTTEHEEVLGSLDLVAEHEDDGLNVLSSSVHVVSQEEIVGIGRESFLVEDTKEIRILSVDISAHDHRGIDLDEGGLTGEDSLHRRTAHDEVLLRDLMGESSSWSSDIEDPP</sequence>
<dbReference type="Proteomes" id="UP001432322">
    <property type="component" value="Unassembled WGS sequence"/>
</dbReference>
<accession>A0AAV5UTI3</accession>